<keyword evidence="3 7" id="KW-0540">Nuclease</keyword>
<evidence type="ECO:0000256" key="6">
    <source>
        <dbReference type="ARBA" id="ARBA00022884"/>
    </source>
</evidence>
<evidence type="ECO:0000256" key="2">
    <source>
        <dbReference type="ARBA" id="ARBA00022694"/>
    </source>
</evidence>
<dbReference type="AlphaFoldDB" id="E6W2A6"/>
<dbReference type="KEGG" id="din:Selin_0824"/>
<dbReference type="PANTHER" id="PTHR33992">
    <property type="entry name" value="RIBONUCLEASE P PROTEIN COMPONENT"/>
    <property type="match status" value="1"/>
</dbReference>
<keyword evidence="10" id="KW-1185">Reference proteome</keyword>
<dbReference type="PANTHER" id="PTHR33992:SF1">
    <property type="entry name" value="RIBONUCLEASE P PROTEIN COMPONENT"/>
    <property type="match status" value="1"/>
</dbReference>
<dbReference type="GO" id="GO:0030677">
    <property type="term" value="C:ribonuclease P complex"/>
    <property type="evidence" value="ECO:0007669"/>
    <property type="project" value="TreeGrafter"/>
</dbReference>
<keyword evidence="2 7" id="KW-0819">tRNA processing</keyword>
<dbReference type="eggNOG" id="COG0594">
    <property type="taxonomic scope" value="Bacteria"/>
</dbReference>
<dbReference type="Proteomes" id="UP000002572">
    <property type="component" value="Chromosome"/>
</dbReference>
<dbReference type="EMBL" id="CP002432">
    <property type="protein sequence ID" value="ADU65564.1"/>
    <property type="molecule type" value="Genomic_DNA"/>
</dbReference>
<organism evidence="9 10">
    <name type="scientific">Desulfurispirillum indicum (strain ATCC BAA-1389 / DSM 22839 / S5)</name>
    <dbReference type="NCBI Taxonomy" id="653733"/>
    <lineage>
        <taxon>Bacteria</taxon>
        <taxon>Pseudomonadati</taxon>
        <taxon>Chrysiogenota</taxon>
        <taxon>Chrysiogenia</taxon>
        <taxon>Chrysiogenales</taxon>
        <taxon>Chrysiogenaceae</taxon>
        <taxon>Desulfurispirillum</taxon>
    </lineage>
</organism>
<comment type="function">
    <text evidence="1 7">RNaseP catalyzes the removal of the 5'-leader sequence from pre-tRNA to produce the mature 5'-terminus. It can also cleave other RNA substrates such as 4.5S RNA. The protein component plays an auxiliary but essential role in vivo by binding to the 5'-leader sequence and broadening the substrate specificity of the ribozyme.</text>
</comment>
<dbReference type="STRING" id="653733.Selin_0824"/>
<dbReference type="GO" id="GO:0000049">
    <property type="term" value="F:tRNA binding"/>
    <property type="evidence" value="ECO:0007669"/>
    <property type="project" value="UniProtKB-UniRule"/>
</dbReference>
<dbReference type="InterPro" id="IPR000100">
    <property type="entry name" value="RNase_P"/>
</dbReference>
<dbReference type="GO" id="GO:0001682">
    <property type="term" value="P:tRNA 5'-leader removal"/>
    <property type="evidence" value="ECO:0007669"/>
    <property type="project" value="UniProtKB-UniRule"/>
</dbReference>
<dbReference type="OrthoDB" id="9810867at2"/>
<evidence type="ECO:0000256" key="5">
    <source>
        <dbReference type="ARBA" id="ARBA00022801"/>
    </source>
</evidence>
<keyword evidence="5 7" id="KW-0378">Hydrolase</keyword>
<keyword evidence="4 7" id="KW-0255">Endonuclease</keyword>
<dbReference type="GO" id="GO:0042781">
    <property type="term" value="F:3'-tRNA processing endoribonuclease activity"/>
    <property type="evidence" value="ECO:0007669"/>
    <property type="project" value="TreeGrafter"/>
</dbReference>
<dbReference type="PROSITE" id="PS00648">
    <property type="entry name" value="RIBONUCLEASE_P"/>
    <property type="match status" value="1"/>
</dbReference>
<dbReference type="Pfam" id="PF00825">
    <property type="entry name" value="Ribonuclease_P"/>
    <property type="match status" value="1"/>
</dbReference>
<evidence type="ECO:0000256" key="8">
    <source>
        <dbReference type="NCBIfam" id="TIGR00188"/>
    </source>
</evidence>
<dbReference type="GO" id="GO:0004526">
    <property type="term" value="F:ribonuclease P activity"/>
    <property type="evidence" value="ECO:0007669"/>
    <property type="project" value="UniProtKB-UniRule"/>
</dbReference>
<evidence type="ECO:0000313" key="9">
    <source>
        <dbReference type="EMBL" id="ADU65564.1"/>
    </source>
</evidence>
<dbReference type="Gene3D" id="3.30.230.10">
    <property type="match status" value="1"/>
</dbReference>
<name>E6W2A6_DESIS</name>
<dbReference type="InterPro" id="IPR014721">
    <property type="entry name" value="Ribsml_uS5_D2-typ_fold_subgr"/>
</dbReference>
<evidence type="ECO:0000256" key="1">
    <source>
        <dbReference type="ARBA" id="ARBA00002663"/>
    </source>
</evidence>
<dbReference type="EC" id="3.1.26.5" evidence="7 8"/>
<comment type="subunit">
    <text evidence="7">Consists of a catalytic RNA component (M1 or rnpB) and a protein subunit.</text>
</comment>
<gene>
    <name evidence="7" type="primary">rnpA</name>
    <name evidence="9" type="ordered locus">Selin_0824</name>
</gene>
<dbReference type="HAMAP" id="MF_00227">
    <property type="entry name" value="RNase_P"/>
    <property type="match status" value="1"/>
</dbReference>
<evidence type="ECO:0000313" key="10">
    <source>
        <dbReference type="Proteomes" id="UP000002572"/>
    </source>
</evidence>
<dbReference type="FunCoup" id="E6W2A6">
    <property type="interactions" value="116"/>
</dbReference>
<comment type="catalytic activity">
    <reaction evidence="7">
        <text>Endonucleolytic cleavage of RNA, removing 5'-extranucleotides from tRNA precursor.</text>
        <dbReference type="EC" id="3.1.26.5"/>
    </reaction>
</comment>
<dbReference type="NCBIfam" id="TIGR00188">
    <property type="entry name" value="rnpA"/>
    <property type="match status" value="1"/>
</dbReference>
<evidence type="ECO:0000256" key="3">
    <source>
        <dbReference type="ARBA" id="ARBA00022722"/>
    </source>
</evidence>
<sequence length="117" mass="13527">MDDNRFPASLRLQKNRQFRAVYDAGKVVRSQYFVLVFLRAEQLKVGVVVSKKVGNAVVRNRLKRLMREAFRRNRKYIQGQYHIIMAARPPAAELKGPEAMSALEHLLQRAKFIPACD</sequence>
<keyword evidence="6 7" id="KW-0694">RNA-binding</keyword>
<reference evidence="9 10" key="1">
    <citation type="submission" date="2010-12" db="EMBL/GenBank/DDBJ databases">
        <title>Complete sequence of Desulfurispirillum indicum S5.</title>
        <authorList>
            <consortium name="US DOE Joint Genome Institute"/>
            <person name="Lucas S."/>
            <person name="Copeland A."/>
            <person name="Lapidus A."/>
            <person name="Cheng J.-F."/>
            <person name="Goodwin L."/>
            <person name="Pitluck S."/>
            <person name="Chertkov O."/>
            <person name="Held B."/>
            <person name="Detter J.C."/>
            <person name="Han C."/>
            <person name="Tapia R."/>
            <person name="Land M."/>
            <person name="Hauser L."/>
            <person name="Kyrpides N."/>
            <person name="Ivanova N."/>
            <person name="Mikhailova N."/>
            <person name="Haggblom M."/>
            <person name="Rauschenbach I."/>
            <person name="Bini E."/>
            <person name="Woyke T."/>
        </authorList>
    </citation>
    <scope>NUCLEOTIDE SEQUENCE [LARGE SCALE GENOMIC DNA]</scope>
    <source>
        <strain evidence="10">ATCC BAA-1389 / DSM 22839 / S5</strain>
    </source>
</reference>
<dbReference type="InParanoid" id="E6W2A6"/>
<dbReference type="HOGENOM" id="CLU_117179_9_1_0"/>
<dbReference type="InterPro" id="IPR020539">
    <property type="entry name" value="RNase_P_CS"/>
</dbReference>
<dbReference type="SUPFAM" id="SSF54211">
    <property type="entry name" value="Ribosomal protein S5 domain 2-like"/>
    <property type="match status" value="1"/>
</dbReference>
<dbReference type="InterPro" id="IPR020568">
    <property type="entry name" value="Ribosomal_Su5_D2-typ_SF"/>
</dbReference>
<accession>E6W2A6</accession>
<protein>
    <recommendedName>
        <fullName evidence="7 8">Ribonuclease P protein component</fullName>
        <shortName evidence="7">RNase P protein</shortName>
        <shortName evidence="7">RNaseP protein</shortName>
        <ecNumber evidence="7 8">3.1.26.5</ecNumber>
    </recommendedName>
    <alternativeName>
        <fullName evidence="7">Protein C5</fullName>
    </alternativeName>
</protein>
<proteinExistence type="inferred from homology"/>
<evidence type="ECO:0000256" key="7">
    <source>
        <dbReference type="HAMAP-Rule" id="MF_00227"/>
    </source>
</evidence>
<dbReference type="RefSeq" id="WP_013505450.1">
    <property type="nucleotide sequence ID" value="NC_014836.1"/>
</dbReference>
<evidence type="ECO:0000256" key="4">
    <source>
        <dbReference type="ARBA" id="ARBA00022759"/>
    </source>
</evidence>
<comment type="similarity">
    <text evidence="7">Belongs to the RnpA family.</text>
</comment>